<accession>A0A9P8C3I9</accession>
<gene>
    <name evidence="2" type="ORF">BJ875DRAFT_544811</name>
</gene>
<dbReference type="EMBL" id="MU251564">
    <property type="protein sequence ID" value="KAG9232125.1"/>
    <property type="molecule type" value="Genomic_DNA"/>
</dbReference>
<dbReference type="Proteomes" id="UP000824998">
    <property type="component" value="Unassembled WGS sequence"/>
</dbReference>
<evidence type="ECO:0008006" key="4">
    <source>
        <dbReference type="Google" id="ProtNLM"/>
    </source>
</evidence>
<feature type="chain" id="PRO_5040214873" description="Cyanovirin-N domain-containing protein" evidence="1">
    <location>
        <begin position="20"/>
        <end position="152"/>
    </location>
</feature>
<keyword evidence="3" id="KW-1185">Reference proteome</keyword>
<sequence>MKIALIVPVLAVLLGTVIAEREGCNFQIVTQSRTAGQDENGIVLENKDQKLTRAGRFYCDESVTVDTVQKFKLQCDGTLWWVRQDLGTGSYFGTCPSEESAGVRNIMMNAGKRSQCAANTKSERTRLRVSKLCLASTICPLKGPMPVIAGEL</sequence>
<evidence type="ECO:0000313" key="3">
    <source>
        <dbReference type="Proteomes" id="UP000824998"/>
    </source>
</evidence>
<proteinExistence type="predicted"/>
<evidence type="ECO:0000256" key="1">
    <source>
        <dbReference type="SAM" id="SignalP"/>
    </source>
</evidence>
<reference evidence="2" key="1">
    <citation type="journal article" date="2021" name="IMA Fungus">
        <title>Genomic characterization of three marine fungi, including Emericellopsis atlantica sp. nov. with signatures of a generalist lifestyle and marine biomass degradation.</title>
        <authorList>
            <person name="Hagestad O.C."/>
            <person name="Hou L."/>
            <person name="Andersen J.H."/>
            <person name="Hansen E.H."/>
            <person name="Altermark B."/>
            <person name="Li C."/>
            <person name="Kuhnert E."/>
            <person name="Cox R.J."/>
            <person name="Crous P.W."/>
            <person name="Spatafora J.W."/>
            <person name="Lail K."/>
            <person name="Amirebrahimi M."/>
            <person name="Lipzen A."/>
            <person name="Pangilinan J."/>
            <person name="Andreopoulos W."/>
            <person name="Hayes R.D."/>
            <person name="Ng V."/>
            <person name="Grigoriev I.V."/>
            <person name="Jackson S.A."/>
            <person name="Sutton T.D.S."/>
            <person name="Dobson A.D.W."/>
            <person name="Rama T."/>
        </authorList>
    </citation>
    <scope>NUCLEOTIDE SEQUENCE</scope>
    <source>
        <strain evidence="2">TRa018bII</strain>
    </source>
</reference>
<feature type="signal peptide" evidence="1">
    <location>
        <begin position="1"/>
        <end position="19"/>
    </location>
</feature>
<name>A0A9P8C3I9_9HELO</name>
<organism evidence="2 3">
    <name type="scientific">Amylocarpus encephaloides</name>
    <dbReference type="NCBI Taxonomy" id="45428"/>
    <lineage>
        <taxon>Eukaryota</taxon>
        <taxon>Fungi</taxon>
        <taxon>Dikarya</taxon>
        <taxon>Ascomycota</taxon>
        <taxon>Pezizomycotina</taxon>
        <taxon>Leotiomycetes</taxon>
        <taxon>Helotiales</taxon>
        <taxon>Helotiales incertae sedis</taxon>
        <taxon>Amylocarpus</taxon>
    </lineage>
</organism>
<evidence type="ECO:0000313" key="2">
    <source>
        <dbReference type="EMBL" id="KAG9232125.1"/>
    </source>
</evidence>
<protein>
    <recommendedName>
        <fullName evidence="4">Cyanovirin-N domain-containing protein</fullName>
    </recommendedName>
</protein>
<keyword evidence="1" id="KW-0732">Signal</keyword>
<dbReference type="AlphaFoldDB" id="A0A9P8C3I9"/>
<comment type="caution">
    <text evidence="2">The sequence shown here is derived from an EMBL/GenBank/DDBJ whole genome shotgun (WGS) entry which is preliminary data.</text>
</comment>